<protein>
    <submittedName>
        <fullName evidence="8">Family 43 glycosylhydrolase</fullName>
    </submittedName>
</protein>
<keyword evidence="2" id="KW-0624">Polysaccharide degradation</keyword>
<dbReference type="CDD" id="cd18828">
    <property type="entry name" value="GH43_BT3675-like"/>
    <property type="match status" value="1"/>
</dbReference>
<keyword evidence="5" id="KW-0326">Glycosidase</keyword>
<dbReference type="Gene3D" id="2.115.10.20">
    <property type="entry name" value="Glycosyl hydrolase domain, family 43"/>
    <property type="match status" value="2"/>
</dbReference>
<keyword evidence="2" id="KW-0858">Xylan degradation</keyword>
<dbReference type="AlphaFoldDB" id="A0A514CDI8"/>
<dbReference type="Pfam" id="PF04616">
    <property type="entry name" value="Glyco_hydro_43"/>
    <property type="match status" value="2"/>
</dbReference>
<accession>A0A514CDI8</accession>
<keyword evidence="9" id="KW-1185">Reference proteome</keyword>
<dbReference type="SUPFAM" id="SSF75005">
    <property type="entry name" value="Arabinanase/levansucrase/invertase"/>
    <property type="match status" value="2"/>
</dbReference>
<dbReference type="InterPro" id="IPR006710">
    <property type="entry name" value="Glyco_hydro_43"/>
</dbReference>
<evidence type="ECO:0000256" key="5">
    <source>
        <dbReference type="ARBA" id="ARBA00023295"/>
    </source>
</evidence>
<dbReference type="Proteomes" id="UP000316614">
    <property type="component" value="Chromosome"/>
</dbReference>
<evidence type="ECO:0000313" key="8">
    <source>
        <dbReference type="EMBL" id="QDH77888.1"/>
    </source>
</evidence>
<dbReference type="GO" id="GO:0004553">
    <property type="term" value="F:hydrolase activity, hydrolyzing O-glycosyl compounds"/>
    <property type="evidence" value="ECO:0007669"/>
    <property type="project" value="InterPro"/>
</dbReference>
<comment type="similarity">
    <text evidence="1">Belongs to the glycosyl hydrolase 43 family.</text>
</comment>
<feature type="signal peptide" evidence="7">
    <location>
        <begin position="1"/>
        <end position="21"/>
    </location>
</feature>
<keyword evidence="7" id="KW-0732">Signal</keyword>
<keyword evidence="3 8" id="KW-0378">Hydrolase</keyword>
<dbReference type="EMBL" id="CP041253">
    <property type="protein sequence ID" value="QDH77888.1"/>
    <property type="molecule type" value="Genomic_DNA"/>
</dbReference>
<evidence type="ECO:0000256" key="6">
    <source>
        <dbReference type="PIRSR" id="PIRSR606710-2"/>
    </source>
</evidence>
<evidence type="ECO:0000313" key="9">
    <source>
        <dbReference type="Proteomes" id="UP000316614"/>
    </source>
</evidence>
<evidence type="ECO:0000256" key="7">
    <source>
        <dbReference type="SAM" id="SignalP"/>
    </source>
</evidence>
<dbReference type="RefSeq" id="WP_141613152.1">
    <property type="nucleotide sequence ID" value="NZ_CP041253.1"/>
</dbReference>
<name>A0A514CDI8_9BACT</name>
<evidence type="ECO:0000256" key="2">
    <source>
        <dbReference type="ARBA" id="ARBA00022651"/>
    </source>
</evidence>
<dbReference type="KEGG" id="echi:FKX85_02040"/>
<dbReference type="CDD" id="cd08983">
    <property type="entry name" value="GH43_Bt3655-like"/>
    <property type="match status" value="1"/>
</dbReference>
<dbReference type="OrthoDB" id="3308423at2"/>
<reference evidence="8 9" key="1">
    <citation type="submission" date="2019-06" db="EMBL/GenBank/DDBJ databases">
        <title>Echinicola alkalisoli sp. nov. isolated from saline soil.</title>
        <authorList>
            <person name="Sun J.-Q."/>
            <person name="Xu L."/>
        </authorList>
    </citation>
    <scope>NUCLEOTIDE SEQUENCE [LARGE SCALE GENOMIC DNA]</scope>
    <source>
        <strain evidence="8 9">LN3S3</strain>
    </source>
</reference>
<keyword evidence="4" id="KW-0119">Carbohydrate metabolism</keyword>
<gene>
    <name evidence="8" type="ORF">FKX85_02040</name>
</gene>
<dbReference type="GO" id="GO:0045493">
    <property type="term" value="P:xylan catabolic process"/>
    <property type="evidence" value="ECO:0007669"/>
    <property type="project" value="UniProtKB-KW"/>
</dbReference>
<organism evidence="8 9">
    <name type="scientific">Echinicola soli</name>
    <dbReference type="NCBI Taxonomy" id="2591634"/>
    <lineage>
        <taxon>Bacteria</taxon>
        <taxon>Pseudomonadati</taxon>
        <taxon>Bacteroidota</taxon>
        <taxon>Cytophagia</taxon>
        <taxon>Cytophagales</taxon>
        <taxon>Cyclobacteriaceae</taxon>
        <taxon>Echinicola</taxon>
    </lineage>
</organism>
<dbReference type="InterPro" id="IPR052176">
    <property type="entry name" value="Glycosyl_Hydrlase_43_Enz"/>
</dbReference>
<evidence type="ECO:0000256" key="1">
    <source>
        <dbReference type="ARBA" id="ARBA00009865"/>
    </source>
</evidence>
<dbReference type="InterPro" id="IPR023296">
    <property type="entry name" value="Glyco_hydro_beta-prop_sf"/>
</dbReference>
<dbReference type="Gene3D" id="2.60.40.2340">
    <property type="match status" value="1"/>
</dbReference>
<feature type="chain" id="PRO_5021794969" evidence="7">
    <location>
        <begin position="22"/>
        <end position="713"/>
    </location>
</feature>
<proteinExistence type="inferred from homology"/>
<sequence>MKNLFNLLYLVLGLGLTMSCASQNQAPEAYLFAYFTGNGPGQEAVHFAVSKDGFDYRALNDNQPVISADSISKRGGVRDPHILRGEDGTFLMVLTDLYVPEDGWTNQGMVFLTSDDLVHWKHSTVFIPELFPEKFGDVSRVWAPQTIYDPAAGKYMVYFSMKQGDEPDIIYYAYANADFTSLESEPKQLFFHPENKSCIDGDIVEKDGMYHLFFKTEGHGNGIKKAVADQLTGQYKMQEEYLQQTKEAVEGSGIFKLIDSDKYILMYDVYIKGGYQFTESTDLEHFEVIDDQVKMNFHPRHGSVLPITLEEAKRLENAFGLDEQNWITGTNEELVYGNNVLVDQEKSTIYLPVKNEADLAVLDPGFDLMVGYAIAPSGVQDFSNGPVSYTLSKPDGSSQEFQVLAEKDNNPALKGYYADPEIIYSNKTGKFHLYPTSDGFDSWSGTYFKSFSSADLADWQDDGIILDLHKDVDWANRNAWAPCAIEKKVDGEYKYFYYFTAAQKIGVAVADHPAGPFKDTGKALVDFKPEGARGGQEIDPDVFHDPVSGKDFFYWGNGYLAAVPLNKDMVSFDKNKIKLLTPEDGTFREGTEIFFRNGKYYFLWSENDTRSEDYRVRYAFADSPMGPLTIPEDNMVIAKAPEKGIYGTGHNSVIQVPGKDEWYIVYHRFTRPHGIAMGRAAGFHREVCIDRLTFDEDGNINRVEPTVEGIERI</sequence>
<dbReference type="PROSITE" id="PS51257">
    <property type="entry name" value="PROKAR_LIPOPROTEIN"/>
    <property type="match status" value="1"/>
</dbReference>
<dbReference type="PANTHER" id="PTHR43772:SF2">
    <property type="entry name" value="PUTATIVE (AFU_ORTHOLOGUE AFUA_2G04480)-RELATED"/>
    <property type="match status" value="1"/>
</dbReference>
<feature type="site" description="Important for catalytic activity, responsible for pKa modulation of the active site Glu and correct orientation of both the proton donor and substrate" evidence="6">
    <location>
        <position position="539"/>
    </location>
</feature>
<evidence type="ECO:0000256" key="3">
    <source>
        <dbReference type="ARBA" id="ARBA00022801"/>
    </source>
</evidence>
<dbReference type="PANTHER" id="PTHR43772">
    <property type="entry name" value="ENDO-1,4-BETA-XYLANASE"/>
    <property type="match status" value="1"/>
</dbReference>
<evidence type="ECO:0000256" key="4">
    <source>
        <dbReference type="ARBA" id="ARBA00023277"/>
    </source>
</evidence>